<evidence type="ECO:0000256" key="1">
    <source>
        <dbReference type="ARBA" id="ARBA00038158"/>
    </source>
</evidence>
<dbReference type="Pfam" id="PF13649">
    <property type="entry name" value="Methyltransf_25"/>
    <property type="match status" value="1"/>
</dbReference>
<dbReference type="OrthoDB" id="506498at2759"/>
<keyword evidence="3" id="KW-0489">Methyltransferase</keyword>
<evidence type="ECO:0000259" key="2">
    <source>
        <dbReference type="Pfam" id="PF13649"/>
    </source>
</evidence>
<reference evidence="3 4" key="1">
    <citation type="journal article" date="2016" name="Genome Biol. Evol.">
        <title>Divergent and convergent evolution of fungal pathogenicity.</title>
        <authorList>
            <person name="Shang Y."/>
            <person name="Xiao G."/>
            <person name="Zheng P."/>
            <person name="Cen K."/>
            <person name="Zhan S."/>
            <person name="Wang C."/>
        </authorList>
    </citation>
    <scope>NUCLEOTIDE SEQUENCE [LARGE SCALE GENOMIC DNA]</scope>
    <source>
        <strain evidence="3 4">RCEF 1005</strain>
    </source>
</reference>
<sequence length="319" mass="36118">MDVPRESTEPLDDEYRDTVEYCGRAFSKYSLEAGTYFAPVDEEEIERLELMHNVLSKVFDNRLIFPPMATPRSILDCGCGAANWAVEVAEQHPDCEVLGIDVSPHMLPDHPPRNLDFQIDDLNSRFTFPGNSFDLVHSQMVAGGIHASRWPSYVRDIYRVTKPGGWCQIVEMYLNAQSDNGRLTYGTYQACMIPGNGELLMCRGYTDHALSKWSSRYLNTLSPRKNPRAALSMAGWMENAGFVDIESKLITLPMSAWSTESRDQRIGRANRENIKELLATAALYPLTEQTKMPMEEFEQLISRARDEAGDPSLKAYFPL</sequence>
<accession>A0A167ZN15</accession>
<dbReference type="Proteomes" id="UP000076881">
    <property type="component" value="Unassembled WGS sequence"/>
</dbReference>
<evidence type="ECO:0000313" key="4">
    <source>
        <dbReference type="Proteomes" id="UP000076881"/>
    </source>
</evidence>
<protein>
    <submittedName>
        <fullName evidence="3">Methyltransferase type 11</fullName>
    </submittedName>
</protein>
<dbReference type="InterPro" id="IPR041698">
    <property type="entry name" value="Methyltransf_25"/>
</dbReference>
<dbReference type="CDD" id="cd02440">
    <property type="entry name" value="AdoMet_MTases"/>
    <property type="match status" value="1"/>
</dbReference>
<keyword evidence="4" id="KW-1185">Reference proteome</keyword>
<gene>
    <name evidence="3" type="ORF">LEL_10337</name>
</gene>
<comment type="caution">
    <text evidence="3">The sequence shown here is derived from an EMBL/GenBank/DDBJ whole genome shotgun (WGS) entry which is preliminary data.</text>
</comment>
<evidence type="ECO:0000313" key="3">
    <source>
        <dbReference type="EMBL" id="OAA67714.1"/>
    </source>
</evidence>
<dbReference type="STRING" id="1081108.A0A167ZN15"/>
<comment type="similarity">
    <text evidence="1">Belongs to the methyltransferase superfamily. LaeA methyltransferase family.</text>
</comment>
<dbReference type="AlphaFoldDB" id="A0A167ZN15"/>
<dbReference type="GO" id="GO:0008168">
    <property type="term" value="F:methyltransferase activity"/>
    <property type="evidence" value="ECO:0007669"/>
    <property type="project" value="UniProtKB-KW"/>
</dbReference>
<dbReference type="InterPro" id="IPR029063">
    <property type="entry name" value="SAM-dependent_MTases_sf"/>
</dbReference>
<dbReference type="PANTHER" id="PTHR43591:SF24">
    <property type="entry name" value="2-METHOXY-6-POLYPRENYL-1,4-BENZOQUINOL METHYLASE, MITOCHONDRIAL"/>
    <property type="match status" value="1"/>
</dbReference>
<dbReference type="Gene3D" id="3.40.50.150">
    <property type="entry name" value="Vaccinia Virus protein VP39"/>
    <property type="match status" value="1"/>
</dbReference>
<keyword evidence="3" id="KW-0808">Transferase</keyword>
<dbReference type="PANTHER" id="PTHR43591">
    <property type="entry name" value="METHYLTRANSFERASE"/>
    <property type="match status" value="1"/>
</dbReference>
<dbReference type="SUPFAM" id="SSF53335">
    <property type="entry name" value="S-adenosyl-L-methionine-dependent methyltransferases"/>
    <property type="match status" value="1"/>
</dbReference>
<proteinExistence type="inferred from homology"/>
<dbReference type="GO" id="GO:0032259">
    <property type="term" value="P:methylation"/>
    <property type="evidence" value="ECO:0007669"/>
    <property type="project" value="UniProtKB-KW"/>
</dbReference>
<name>A0A167ZN15_CORDF</name>
<dbReference type="EMBL" id="AZHF01000012">
    <property type="protein sequence ID" value="OAA67714.1"/>
    <property type="molecule type" value="Genomic_DNA"/>
</dbReference>
<feature type="domain" description="Methyltransferase" evidence="2">
    <location>
        <begin position="74"/>
        <end position="165"/>
    </location>
</feature>
<organism evidence="3 4">
    <name type="scientific">Akanthomyces lecanii RCEF 1005</name>
    <dbReference type="NCBI Taxonomy" id="1081108"/>
    <lineage>
        <taxon>Eukaryota</taxon>
        <taxon>Fungi</taxon>
        <taxon>Dikarya</taxon>
        <taxon>Ascomycota</taxon>
        <taxon>Pezizomycotina</taxon>
        <taxon>Sordariomycetes</taxon>
        <taxon>Hypocreomycetidae</taxon>
        <taxon>Hypocreales</taxon>
        <taxon>Cordycipitaceae</taxon>
        <taxon>Akanthomyces</taxon>
        <taxon>Cordyceps confragosa</taxon>
    </lineage>
</organism>